<keyword evidence="6" id="KW-1185">Reference proteome</keyword>
<dbReference type="Proteomes" id="UP001254813">
    <property type="component" value="Unassembled WGS sequence"/>
</dbReference>
<feature type="region of interest" description="Disordered" evidence="3">
    <location>
        <begin position="1228"/>
        <end position="1253"/>
    </location>
</feature>
<organism evidence="5 6">
    <name type="scientific">Halogeometricum luteum</name>
    <dbReference type="NCBI Taxonomy" id="2950537"/>
    <lineage>
        <taxon>Archaea</taxon>
        <taxon>Methanobacteriati</taxon>
        <taxon>Methanobacteriota</taxon>
        <taxon>Stenosarchaea group</taxon>
        <taxon>Halobacteria</taxon>
        <taxon>Halobacteriales</taxon>
        <taxon>Haloferacaceae</taxon>
        <taxon>Halogeometricum</taxon>
    </lineage>
</organism>
<evidence type="ECO:0000256" key="1">
    <source>
        <dbReference type="ARBA" id="ARBA00022801"/>
    </source>
</evidence>
<dbReference type="Pfam" id="PF14509">
    <property type="entry name" value="GH97_C"/>
    <property type="match status" value="1"/>
</dbReference>
<accession>A0ABU2G4H3</accession>
<dbReference type="InterPro" id="IPR029486">
    <property type="entry name" value="GH97_N"/>
</dbReference>
<dbReference type="Gene3D" id="2.70.98.10">
    <property type="match status" value="1"/>
</dbReference>
<dbReference type="Gene3D" id="2.60.120.260">
    <property type="entry name" value="Galactose-binding domain-like"/>
    <property type="match status" value="1"/>
</dbReference>
<keyword evidence="2" id="KW-0326">Glycosidase</keyword>
<dbReference type="Pfam" id="PF14508">
    <property type="entry name" value="GH97_N"/>
    <property type="match status" value="1"/>
</dbReference>
<name>A0ABU2G4H3_9EURY</name>
<dbReference type="PROSITE" id="PS51175">
    <property type="entry name" value="CBM6"/>
    <property type="match status" value="1"/>
</dbReference>
<keyword evidence="1 5" id="KW-0378">Hydrolase</keyword>
<evidence type="ECO:0000256" key="2">
    <source>
        <dbReference type="ARBA" id="ARBA00023295"/>
    </source>
</evidence>
<dbReference type="InterPro" id="IPR013780">
    <property type="entry name" value="Glyco_hydro_b"/>
</dbReference>
<dbReference type="Gene3D" id="2.60.40.1190">
    <property type="match status" value="1"/>
</dbReference>
<dbReference type="PANTHER" id="PTHR35803:SF1">
    <property type="entry name" value="GLUCAN 1,4-ALPHA-GLUCOSIDASE SUSB"/>
    <property type="match status" value="1"/>
</dbReference>
<dbReference type="InterPro" id="IPR052720">
    <property type="entry name" value="Glycosyl_hydrolase_97"/>
</dbReference>
<evidence type="ECO:0000256" key="3">
    <source>
        <dbReference type="SAM" id="MobiDB-lite"/>
    </source>
</evidence>
<protein>
    <submittedName>
        <fullName evidence="5">Glycoside hydrolase family 97 catalytic domain-containing protein</fullName>
    </submittedName>
</protein>
<dbReference type="PANTHER" id="PTHR35803">
    <property type="entry name" value="GLUCAN 1,4-ALPHA-GLUCOSIDASE SUSB-RELATED"/>
    <property type="match status" value="1"/>
</dbReference>
<dbReference type="InterPro" id="IPR013785">
    <property type="entry name" value="Aldolase_TIM"/>
</dbReference>
<sequence>MFDELNNRSSSRLRRREFVGGITSLAAASAFSVGVSESAAAQVEEGDDEPGQTLASPDGSVEVAVDVTDGVPSYSVSREGTTALEESTLGFEFENQAPFRDGIEVTGTERFSVDERWTPVWDQYDEIPERYEELRIGLRETEEPNRSLTLELRAFDDGVGFRYVFPAESGFGDFAIAAERTEFAFADDHTSWWIENDFNSYEYAYEETPLSDIGDLSSFGGAHTPLTTKASEDLYLSVHEANLVDYAAMAVEPTADGGGTTFESVLAPLPDGTKVTASVPHRTPWRTVQLASRPGELVESNLVLNLNEPFDPELFPKGTDWIEPGKFVGIWWLMITGRADWEYQGPETGNHGAQTGRMKRYMDFASEHGIRSVLVEGWNEGWDSYPGEGDTMDFDDPYPDFDWEGVTDYGLNLDPPVEMTAHNETAGNVSNYESQLENSPNPFADYEEKGIRSIKTGYVADSGVTIDGTTYNHHCQPLVNHHHLVYREAAKHRQMLEVHEPIKPTGERRTYPNVMTREGVLGQEYDSFGYVSPDHHVTFPFTRMLGGPVEYTPGIFDMDSGSGGIETTRAKQLAMYPTYLSGLQMVADLPSSYLAEQDATLGVGDVAQAEFGDRDGLSRAARWANAQGGRYVPFDPNAADSGASVSWTVEGVPAAGEYDVHLRYASDAEENAVDADTPRTAVVAVGDSATQVTLPPTEYWDEWATTTATLSFAEGDNDLSVTLGADDTGGFNLDAVAVTESGASMPTPDEDPTLGPTVPEFEFVEDVPAAGWDDTEVLDAEIGEYTLTARKKDEEWYVGAMTGADGRALDVPLDFLAPGESGSRGDGDGNRNGNGKGAGKAPSGPKYVAEMYSDAADAAYDSNLDDVRVDEFVVDPSTTVLASMVESGGTALRLRPPEGGEVGDLPRYERPEQDVDVAVDAETFVESPFVTATGSNAGDYVGGTTVEVVVDGEVRATANVRFPPNASDESRTLSFAIDDPGTYDVAVRTPEGDVLARRTVTVNPPVEVASFTDPEDDDAGPGGYVYPTNEAFEDGAFDLRSFVVSRTSEVYQFAFEVGNLYNAFGSSRGFSPQMFVAWIRDPSADGGRTDSLDDLGANVTFEAPWQYRVEISGFTKSVVDASGASLTTDDGNAVTLSESVDTEAGTVTLTLPRDAFGGVDAAELEVVAMVQSEDRGSLRPVAETAGGYVFGGATAGAVEQAPRVMDLVTATGVDQSAALSYSSEERATLPYVSLGGSESGDERETETESGGGD</sequence>
<reference evidence="5 6" key="1">
    <citation type="submission" date="2022-06" db="EMBL/GenBank/DDBJ databases">
        <title>Halogeometricum sp. a new haloarchaeum isolate from saline soil.</title>
        <authorList>
            <person name="Strakova D."/>
            <person name="Galisteo C."/>
            <person name="Sanchez-Porro C."/>
            <person name="Ventosa A."/>
        </authorList>
    </citation>
    <scope>NUCLEOTIDE SEQUENCE [LARGE SCALE GENOMIC DNA]</scope>
    <source>
        <strain evidence="6">S3BR25-2</strain>
    </source>
</reference>
<dbReference type="PROSITE" id="PS51318">
    <property type="entry name" value="TAT"/>
    <property type="match status" value="1"/>
</dbReference>
<dbReference type="RefSeq" id="WP_310929632.1">
    <property type="nucleotide sequence ID" value="NZ_JAMQOQ010000004.1"/>
</dbReference>
<dbReference type="Pfam" id="PF09985">
    <property type="entry name" value="Glucodextran_C"/>
    <property type="match status" value="1"/>
</dbReference>
<dbReference type="Gene3D" id="3.20.20.70">
    <property type="entry name" value="Aldolase class I"/>
    <property type="match status" value="1"/>
</dbReference>
<dbReference type="InterPro" id="IPR029483">
    <property type="entry name" value="GH97_C"/>
</dbReference>
<proteinExistence type="predicted"/>
<dbReference type="InterPro" id="IPR014718">
    <property type="entry name" value="GH-type_carb-bd"/>
</dbReference>
<dbReference type="InterPro" id="IPR005084">
    <property type="entry name" value="CBM6"/>
</dbReference>
<dbReference type="InterPro" id="IPR006311">
    <property type="entry name" value="TAT_signal"/>
</dbReference>
<dbReference type="EMBL" id="JAMQOQ010000004">
    <property type="protein sequence ID" value="MDS0295685.1"/>
    <property type="molecule type" value="Genomic_DNA"/>
</dbReference>
<dbReference type="GO" id="GO:0016787">
    <property type="term" value="F:hydrolase activity"/>
    <property type="evidence" value="ECO:0007669"/>
    <property type="project" value="UniProtKB-KW"/>
</dbReference>
<dbReference type="InterPro" id="IPR008979">
    <property type="entry name" value="Galactose-bd-like_sf"/>
</dbReference>
<feature type="region of interest" description="Disordered" evidence="3">
    <location>
        <begin position="39"/>
        <end position="58"/>
    </location>
</feature>
<gene>
    <name evidence="5" type="ORF">NDI79_16040</name>
</gene>
<dbReference type="InterPro" id="IPR019248">
    <property type="entry name" value="Glucodextran_C"/>
</dbReference>
<evidence type="ECO:0000313" key="5">
    <source>
        <dbReference type="EMBL" id="MDS0295685.1"/>
    </source>
</evidence>
<dbReference type="Pfam" id="PF10566">
    <property type="entry name" value="Glyco_hydro_97"/>
    <property type="match status" value="1"/>
</dbReference>
<feature type="region of interest" description="Disordered" evidence="3">
    <location>
        <begin position="813"/>
        <end position="844"/>
    </location>
</feature>
<evidence type="ECO:0000313" key="6">
    <source>
        <dbReference type="Proteomes" id="UP001254813"/>
    </source>
</evidence>
<dbReference type="Gene3D" id="2.60.40.1180">
    <property type="entry name" value="Golgi alpha-mannosidase II"/>
    <property type="match status" value="1"/>
</dbReference>
<comment type="caution">
    <text evidence="5">The sequence shown here is derived from an EMBL/GenBank/DDBJ whole genome shotgun (WGS) entry which is preliminary data.</text>
</comment>
<dbReference type="SUPFAM" id="SSF49785">
    <property type="entry name" value="Galactose-binding domain-like"/>
    <property type="match status" value="1"/>
</dbReference>
<dbReference type="CDD" id="cd09626">
    <property type="entry name" value="DOMON_glucodextranase_like"/>
    <property type="match status" value="1"/>
</dbReference>
<evidence type="ECO:0000259" key="4">
    <source>
        <dbReference type="PROSITE" id="PS51175"/>
    </source>
</evidence>
<feature type="domain" description="CBM6" evidence="4">
    <location>
        <begin position="605"/>
        <end position="739"/>
    </location>
</feature>
<dbReference type="InterPro" id="IPR019563">
    <property type="entry name" value="GH97_catalytic"/>
</dbReference>
<dbReference type="SUPFAM" id="SSF49344">
    <property type="entry name" value="CBD9-like"/>
    <property type="match status" value="1"/>
</dbReference>